<sequence>MQAVNTDATNRQTLFVAPNGGDNKIGIVTLACCVRWTWHPGASIVAIKGSFTSSERALDAIYPFTARSNKDFNATVAVHFRFNGIDLDVLPQFRSTVKQKTITELSEELPVRRPVGNRYLTTPVGIVNNRTMLQNVRINTGSFYRSASNAMYPAKFQCTFVYEPLPHCYPGRSIARDCNMLGLNNTRDDYVIVQLQSR</sequence>
<name>N1PJX1_DOTSN</name>
<proteinExistence type="predicted"/>
<dbReference type="OrthoDB" id="2151789at2759"/>
<evidence type="ECO:0000313" key="2">
    <source>
        <dbReference type="Proteomes" id="UP000016933"/>
    </source>
</evidence>
<dbReference type="HOGENOM" id="CLU_1378092_0_0_1"/>
<dbReference type="EMBL" id="KB446542">
    <property type="protein sequence ID" value="EME41601.1"/>
    <property type="molecule type" value="Genomic_DNA"/>
</dbReference>
<keyword evidence="2" id="KW-1185">Reference proteome</keyword>
<protein>
    <submittedName>
        <fullName evidence="1">Uncharacterized protein</fullName>
    </submittedName>
</protein>
<evidence type="ECO:0000313" key="1">
    <source>
        <dbReference type="EMBL" id="EME41601.1"/>
    </source>
</evidence>
<reference evidence="2" key="1">
    <citation type="journal article" date="2012" name="PLoS Genet.">
        <title>The genomes of the fungal plant pathogens Cladosporium fulvum and Dothistroma septosporum reveal adaptation to different hosts and lifestyles but also signatures of common ancestry.</title>
        <authorList>
            <person name="de Wit P.J.G.M."/>
            <person name="van der Burgt A."/>
            <person name="Oekmen B."/>
            <person name="Stergiopoulos I."/>
            <person name="Abd-Elsalam K.A."/>
            <person name="Aerts A.L."/>
            <person name="Bahkali A.H."/>
            <person name="Beenen H.G."/>
            <person name="Chettri P."/>
            <person name="Cox M.P."/>
            <person name="Datema E."/>
            <person name="de Vries R.P."/>
            <person name="Dhillon B."/>
            <person name="Ganley A.R."/>
            <person name="Griffiths S.A."/>
            <person name="Guo Y."/>
            <person name="Hamelin R.C."/>
            <person name="Henrissat B."/>
            <person name="Kabir M.S."/>
            <person name="Jashni M.K."/>
            <person name="Kema G."/>
            <person name="Klaubauf S."/>
            <person name="Lapidus A."/>
            <person name="Levasseur A."/>
            <person name="Lindquist E."/>
            <person name="Mehrabi R."/>
            <person name="Ohm R.A."/>
            <person name="Owen T.J."/>
            <person name="Salamov A."/>
            <person name="Schwelm A."/>
            <person name="Schijlen E."/>
            <person name="Sun H."/>
            <person name="van den Burg H.A."/>
            <person name="van Ham R.C.H.J."/>
            <person name="Zhang S."/>
            <person name="Goodwin S.B."/>
            <person name="Grigoriev I.V."/>
            <person name="Collemare J."/>
            <person name="Bradshaw R.E."/>
        </authorList>
    </citation>
    <scope>NUCLEOTIDE SEQUENCE [LARGE SCALE GENOMIC DNA]</scope>
    <source>
        <strain evidence="2">NZE10 / CBS 128990</strain>
    </source>
</reference>
<dbReference type="AlphaFoldDB" id="N1PJX1"/>
<dbReference type="Proteomes" id="UP000016933">
    <property type="component" value="Unassembled WGS sequence"/>
</dbReference>
<reference evidence="1 2" key="2">
    <citation type="journal article" date="2012" name="PLoS Pathog.">
        <title>Diverse lifestyles and strategies of plant pathogenesis encoded in the genomes of eighteen Dothideomycetes fungi.</title>
        <authorList>
            <person name="Ohm R.A."/>
            <person name="Feau N."/>
            <person name="Henrissat B."/>
            <person name="Schoch C.L."/>
            <person name="Horwitz B.A."/>
            <person name="Barry K.W."/>
            <person name="Condon B.J."/>
            <person name="Copeland A.C."/>
            <person name="Dhillon B."/>
            <person name="Glaser F."/>
            <person name="Hesse C.N."/>
            <person name="Kosti I."/>
            <person name="LaButti K."/>
            <person name="Lindquist E.A."/>
            <person name="Lucas S."/>
            <person name="Salamov A.A."/>
            <person name="Bradshaw R.E."/>
            <person name="Ciuffetti L."/>
            <person name="Hamelin R.C."/>
            <person name="Kema G.H.J."/>
            <person name="Lawrence C."/>
            <person name="Scott J.A."/>
            <person name="Spatafora J.W."/>
            <person name="Turgeon B.G."/>
            <person name="de Wit P.J.G.M."/>
            <person name="Zhong S."/>
            <person name="Goodwin S.B."/>
            <person name="Grigoriev I.V."/>
        </authorList>
    </citation>
    <scope>NUCLEOTIDE SEQUENCE [LARGE SCALE GENOMIC DNA]</scope>
    <source>
        <strain evidence="2">NZE10 / CBS 128990</strain>
    </source>
</reference>
<organism evidence="1 2">
    <name type="scientific">Dothistroma septosporum (strain NZE10 / CBS 128990)</name>
    <name type="common">Red band needle blight fungus</name>
    <name type="synonym">Mycosphaerella pini</name>
    <dbReference type="NCBI Taxonomy" id="675120"/>
    <lineage>
        <taxon>Eukaryota</taxon>
        <taxon>Fungi</taxon>
        <taxon>Dikarya</taxon>
        <taxon>Ascomycota</taxon>
        <taxon>Pezizomycotina</taxon>
        <taxon>Dothideomycetes</taxon>
        <taxon>Dothideomycetidae</taxon>
        <taxon>Mycosphaerellales</taxon>
        <taxon>Mycosphaerellaceae</taxon>
        <taxon>Dothistroma</taxon>
    </lineage>
</organism>
<accession>N1PJX1</accession>
<gene>
    <name evidence="1" type="ORF">DOTSEDRAFT_36970</name>
</gene>